<dbReference type="InterPro" id="IPR016181">
    <property type="entry name" value="Acyl_CoA_acyltransferase"/>
</dbReference>
<organism evidence="2 3">
    <name type="scientific">Arthrobacter jinronghuae</name>
    <dbReference type="NCBI Taxonomy" id="2964609"/>
    <lineage>
        <taxon>Bacteria</taxon>
        <taxon>Bacillati</taxon>
        <taxon>Actinomycetota</taxon>
        <taxon>Actinomycetes</taxon>
        <taxon>Micrococcales</taxon>
        <taxon>Micrococcaceae</taxon>
        <taxon>Arthrobacter</taxon>
    </lineage>
</organism>
<gene>
    <name evidence="2" type="ORF">NNX28_14970</name>
</gene>
<evidence type="ECO:0000313" key="3">
    <source>
        <dbReference type="Proteomes" id="UP001206924"/>
    </source>
</evidence>
<name>A0ABT1NXB0_9MICC</name>
<accession>A0ABT1NXB0</accession>
<protein>
    <submittedName>
        <fullName evidence="2">GNAT family N-acetyltransferase</fullName>
    </submittedName>
</protein>
<feature type="domain" description="N-acetyltransferase" evidence="1">
    <location>
        <begin position="13"/>
        <end position="168"/>
    </location>
</feature>
<dbReference type="EMBL" id="JANFLP010000016">
    <property type="protein sequence ID" value="MCQ1951221.1"/>
    <property type="molecule type" value="Genomic_DNA"/>
</dbReference>
<reference evidence="2 3" key="1">
    <citation type="submission" date="2022-07" db="EMBL/GenBank/DDBJ databases">
        <title>Novel species in genus Arthrobacter.</title>
        <authorList>
            <person name="Liu Y."/>
        </authorList>
    </citation>
    <scope>NUCLEOTIDE SEQUENCE [LARGE SCALE GENOMIC DNA]</scope>
    <source>
        <strain evidence="3">zg-Y859</strain>
    </source>
</reference>
<dbReference type="SUPFAM" id="SSF55729">
    <property type="entry name" value="Acyl-CoA N-acyltransferases (Nat)"/>
    <property type="match status" value="1"/>
</dbReference>
<proteinExistence type="predicted"/>
<dbReference type="InterPro" id="IPR051908">
    <property type="entry name" value="Ribosomal_N-acetyltransferase"/>
</dbReference>
<dbReference type="PANTHER" id="PTHR43441:SF11">
    <property type="entry name" value="RIBOSOMAL-PROTEIN-SERINE ACETYLTRANSFERASE"/>
    <property type="match status" value="1"/>
</dbReference>
<dbReference type="Gene3D" id="3.40.630.30">
    <property type="match status" value="1"/>
</dbReference>
<sequence>MARDGILLHGPRVTLRDFRADDVDAVHAFASDPVVTQWSTWGPNTLSDTRSFVADAAAEPASPARTGFTLAVLFQDRLVGTAAVWTTSASDRNGELGYTLARGVWGLGLATEAAALLLGHAFGPMGLVRVEATCHPGNAGSVRVLEKNGFTFEGRLREHRLVGGKRRDSLLFAALLSDRELSDPAADKLAAGSPASLA</sequence>
<dbReference type="PANTHER" id="PTHR43441">
    <property type="entry name" value="RIBOSOMAL-PROTEIN-SERINE ACETYLTRANSFERASE"/>
    <property type="match status" value="1"/>
</dbReference>
<evidence type="ECO:0000259" key="1">
    <source>
        <dbReference type="PROSITE" id="PS51186"/>
    </source>
</evidence>
<dbReference type="Proteomes" id="UP001206924">
    <property type="component" value="Unassembled WGS sequence"/>
</dbReference>
<comment type="caution">
    <text evidence="2">The sequence shown here is derived from an EMBL/GenBank/DDBJ whole genome shotgun (WGS) entry which is preliminary data.</text>
</comment>
<evidence type="ECO:0000313" key="2">
    <source>
        <dbReference type="EMBL" id="MCQ1951221.1"/>
    </source>
</evidence>
<dbReference type="InterPro" id="IPR000182">
    <property type="entry name" value="GNAT_dom"/>
</dbReference>
<dbReference type="Pfam" id="PF13302">
    <property type="entry name" value="Acetyltransf_3"/>
    <property type="match status" value="1"/>
</dbReference>
<dbReference type="RefSeq" id="WP_255866321.1">
    <property type="nucleotide sequence ID" value="NZ_CP104263.1"/>
</dbReference>
<dbReference type="PROSITE" id="PS51186">
    <property type="entry name" value="GNAT"/>
    <property type="match status" value="1"/>
</dbReference>
<keyword evidence="3" id="KW-1185">Reference proteome</keyword>